<feature type="compositionally biased region" description="Basic and acidic residues" evidence="1">
    <location>
        <begin position="389"/>
        <end position="410"/>
    </location>
</feature>
<evidence type="ECO:0008006" key="4">
    <source>
        <dbReference type="Google" id="ProtNLM"/>
    </source>
</evidence>
<feature type="region of interest" description="Disordered" evidence="1">
    <location>
        <begin position="343"/>
        <end position="376"/>
    </location>
</feature>
<proteinExistence type="predicted"/>
<dbReference type="Proteomes" id="UP000006757">
    <property type="component" value="Unassembled WGS sequence"/>
</dbReference>
<dbReference type="EMBL" id="AMBO01000372">
    <property type="protein sequence ID" value="EKC99358.1"/>
    <property type="molecule type" value="Genomic_DNA"/>
</dbReference>
<feature type="compositionally biased region" description="Low complexity" evidence="1">
    <location>
        <begin position="127"/>
        <end position="139"/>
    </location>
</feature>
<accession>K1WCK5</accession>
<feature type="compositionally biased region" description="Low complexity" evidence="1">
    <location>
        <begin position="499"/>
        <end position="517"/>
    </location>
</feature>
<dbReference type="HOGENOM" id="CLU_479131_0_0_1"/>
<dbReference type="STRING" id="1220162.K1WCK5"/>
<protein>
    <recommendedName>
        <fullName evidence="4">Something about silencing protein 4 domain-containing protein</fullName>
    </recommendedName>
</protein>
<keyword evidence="3" id="KW-1185">Reference proteome</keyword>
<dbReference type="OrthoDB" id="2555515at2759"/>
<dbReference type="eggNOG" id="ENOG502SD7H">
    <property type="taxonomic scope" value="Eukaryota"/>
</dbReference>
<dbReference type="AlphaFoldDB" id="K1WCK5"/>
<reference evidence="2 3" key="1">
    <citation type="journal article" date="2012" name="Eukaryot. Cell">
        <title>Genome sequence of the Trichosporon asahii environmental strain CBS 8904.</title>
        <authorList>
            <person name="Yang R.Y."/>
            <person name="Li H.T."/>
            <person name="Zhu H."/>
            <person name="Zhou G.P."/>
            <person name="Wang M."/>
            <person name="Wang L."/>
        </authorList>
    </citation>
    <scope>NUCLEOTIDE SEQUENCE [LARGE SCALE GENOMIC DNA]</scope>
    <source>
        <strain evidence="2 3">CBS 8904</strain>
    </source>
</reference>
<sequence length="569" mass="61395">MPVRASPRTGRLKPMLRVPPPPRDPNLNGGTPSPGPAKGKEKAKGPERRVLPARVRRAAGGGAEGIRDIEEMVVDWLERWGDIDPAPPESVVVRVTTAPLKGTYAVEDSSVQAGPSTAPMHAEHAVTPTGAASTPGPSAPALTTALSTLAPGLAPGSALAGEGSHVSSALNTPVPGVKRIETPAWIMVKAGEDDAEEARQEMVAGPNRSPSKRLRHGVVGLEVSLRFLNLIRPADLQIEDTSDAYYEAQHRRFEAFEKRQRIREREQLQFNRYKMKARVDLLRNLPQTQWVSMVAAILARDGDETWQRGRRKLSTMGNDWLRRHLIKEGLEVLRRYDELLPKEGQKEKEKEKEKALKGLAASPASSPPPPSTPKPVIKLRLFSSAQREAAAREAAAKEAARKKAEEERQRQRSRSSSLSSLSDCDPSSPASVAATPTPVLSEPSAHSPASVPSPVPLRLKLQRPRSGSLQTTLKWGKPTPSPTKAPPPAKPAPVPAPQAPALRAPRSSTGSASTEASSPRKTRRLSSDSADVTGRRRSLRSQPSKQNALGLVEDDEADMAGVEAEVLKL</sequence>
<feature type="region of interest" description="Disordered" evidence="1">
    <location>
        <begin position="388"/>
        <end position="569"/>
    </location>
</feature>
<feature type="compositionally biased region" description="Basic and acidic residues" evidence="1">
    <location>
        <begin position="38"/>
        <end position="50"/>
    </location>
</feature>
<feature type="compositionally biased region" description="Basic and acidic residues" evidence="1">
    <location>
        <begin position="343"/>
        <end position="356"/>
    </location>
</feature>
<evidence type="ECO:0000256" key="1">
    <source>
        <dbReference type="SAM" id="MobiDB-lite"/>
    </source>
</evidence>
<evidence type="ECO:0000313" key="3">
    <source>
        <dbReference type="Proteomes" id="UP000006757"/>
    </source>
</evidence>
<feature type="compositionally biased region" description="Pro residues" evidence="1">
    <location>
        <begin position="479"/>
        <end position="498"/>
    </location>
</feature>
<evidence type="ECO:0000313" key="2">
    <source>
        <dbReference type="EMBL" id="EKC99358.1"/>
    </source>
</evidence>
<organism evidence="2 3">
    <name type="scientific">Trichosporon asahii var. asahii (strain CBS 8904)</name>
    <name type="common">Yeast</name>
    <dbReference type="NCBI Taxonomy" id="1220162"/>
    <lineage>
        <taxon>Eukaryota</taxon>
        <taxon>Fungi</taxon>
        <taxon>Dikarya</taxon>
        <taxon>Basidiomycota</taxon>
        <taxon>Agaricomycotina</taxon>
        <taxon>Tremellomycetes</taxon>
        <taxon>Trichosporonales</taxon>
        <taxon>Trichosporonaceae</taxon>
        <taxon>Trichosporon</taxon>
    </lineage>
</organism>
<comment type="caution">
    <text evidence="2">The sequence shown here is derived from an EMBL/GenBank/DDBJ whole genome shotgun (WGS) entry which is preliminary data.</text>
</comment>
<dbReference type="InParanoid" id="K1WCK5"/>
<name>K1WCK5_TRIAC</name>
<feature type="compositionally biased region" description="Low complexity" evidence="1">
    <location>
        <begin position="441"/>
        <end position="452"/>
    </location>
</feature>
<feature type="region of interest" description="Disordered" evidence="1">
    <location>
        <begin position="1"/>
        <end position="51"/>
    </location>
</feature>
<gene>
    <name evidence="2" type="ORF">A1Q2_06295</name>
</gene>
<feature type="region of interest" description="Disordered" evidence="1">
    <location>
        <begin position="109"/>
        <end position="139"/>
    </location>
</feature>